<organism evidence="4 5">
    <name type="scientific">Hungatella hathewayi</name>
    <dbReference type="NCBI Taxonomy" id="154046"/>
    <lineage>
        <taxon>Bacteria</taxon>
        <taxon>Bacillati</taxon>
        <taxon>Bacillota</taxon>
        <taxon>Clostridia</taxon>
        <taxon>Lachnospirales</taxon>
        <taxon>Lachnospiraceae</taxon>
        <taxon>Hungatella</taxon>
    </lineage>
</organism>
<dbReference type="AlphaFoldDB" id="A0A3E2WZ10"/>
<name>A0A3E2WZ10_9FIRM</name>
<sequence>MRRKNLYSRIAAVVMCVAMSAALVVGCGSGTDSDGGGDSGKSDKGGGGKVQTVEILTQFGEAGKKAGLEAISKEVEKEHPEYKFEIICLSYDKYVERLKQEMSAGDPPSIFTGRPKEFPEFVEAGQVLDLTDYDFINDFDEKLREEVTKDGKVWSVPYDKEIYGVFYRQELLDEYNLEIPTTKEEWIKVCDTLKENGVTPVAFGGADTDPCNYTLETFWDAALISGGNTDAIQKVMDKEISIKEVPEFKTALKNAYEMLIPYIEVNDMSITRDTAYENFCSLDRAFTIHGNFCASILRDGAPDGEIGIFPLPWSDDPADAKLRYGVDDAMMIAAEGNTEAAIAWMEYATSTDGLSIWAENSKSYSASKLVGEIENPDPINQDINKYFDAGEYYFKGDLKYFDGSYLSEWQNMAQKFFSDGLEAYGKGQNSEEFVTSFLDEVDSRFSAF</sequence>
<evidence type="ECO:0000313" key="4">
    <source>
        <dbReference type="EMBL" id="RGC33615.1"/>
    </source>
</evidence>
<comment type="caution">
    <text evidence="4">The sequence shown here is derived from an EMBL/GenBank/DDBJ whole genome shotgun (WGS) entry which is preliminary data.</text>
</comment>
<accession>A0A3E2WZ10</accession>
<evidence type="ECO:0000313" key="5">
    <source>
        <dbReference type="Proteomes" id="UP000261111"/>
    </source>
</evidence>
<protein>
    <submittedName>
        <fullName evidence="4">Extracellular solute-binding protein</fullName>
    </submittedName>
</protein>
<dbReference type="SUPFAM" id="SSF53850">
    <property type="entry name" value="Periplasmic binding protein-like II"/>
    <property type="match status" value="1"/>
</dbReference>
<comment type="similarity">
    <text evidence="1">Belongs to the bacterial solute-binding protein 1 family.</text>
</comment>
<proteinExistence type="inferred from homology"/>
<dbReference type="PANTHER" id="PTHR43649">
    <property type="entry name" value="ARABINOSE-BINDING PROTEIN-RELATED"/>
    <property type="match status" value="1"/>
</dbReference>
<dbReference type="InterPro" id="IPR006059">
    <property type="entry name" value="SBP"/>
</dbReference>
<dbReference type="InterPro" id="IPR050490">
    <property type="entry name" value="Bact_solute-bd_prot1"/>
</dbReference>
<gene>
    <name evidence="4" type="ORF">DWX41_05405</name>
</gene>
<dbReference type="PROSITE" id="PS51257">
    <property type="entry name" value="PROKAR_LIPOPROTEIN"/>
    <property type="match status" value="1"/>
</dbReference>
<dbReference type="PANTHER" id="PTHR43649:SF29">
    <property type="entry name" value="OSMOPROTECTIVE COMPOUNDS-BINDING PROTEIN GGTB"/>
    <property type="match status" value="1"/>
</dbReference>
<dbReference type="EMBL" id="QVIA01000005">
    <property type="protein sequence ID" value="RGC33615.1"/>
    <property type="molecule type" value="Genomic_DNA"/>
</dbReference>
<dbReference type="Gene3D" id="3.40.190.10">
    <property type="entry name" value="Periplasmic binding protein-like II"/>
    <property type="match status" value="2"/>
</dbReference>
<keyword evidence="3" id="KW-0732">Signal</keyword>
<feature type="signal peptide" evidence="3">
    <location>
        <begin position="1"/>
        <end position="26"/>
    </location>
</feature>
<evidence type="ECO:0000256" key="1">
    <source>
        <dbReference type="ARBA" id="ARBA00008520"/>
    </source>
</evidence>
<dbReference type="RefSeq" id="WP_025655458.1">
    <property type="nucleotide sequence ID" value="NZ_QVIA01000005.1"/>
</dbReference>
<dbReference type="Pfam" id="PF01547">
    <property type="entry name" value="SBP_bac_1"/>
    <property type="match status" value="1"/>
</dbReference>
<evidence type="ECO:0000256" key="2">
    <source>
        <dbReference type="ARBA" id="ARBA00022448"/>
    </source>
</evidence>
<feature type="chain" id="PRO_5038685090" evidence="3">
    <location>
        <begin position="27"/>
        <end position="448"/>
    </location>
</feature>
<reference evidence="4 5" key="1">
    <citation type="submission" date="2018-08" db="EMBL/GenBank/DDBJ databases">
        <title>A genome reference for cultivated species of the human gut microbiota.</title>
        <authorList>
            <person name="Zou Y."/>
            <person name="Xue W."/>
            <person name="Luo G."/>
        </authorList>
    </citation>
    <scope>NUCLEOTIDE SEQUENCE [LARGE SCALE GENOMIC DNA]</scope>
    <source>
        <strain evidence="4 5">AF19-21</strain>
    </source>
</reference>
<keyword evidence="2" id="KW-0813">Transport</keyword>
<dbReference type="GeneID" id="93333498"/>
<evidence type="ECO:0000256" key="3">
    <source>
        <dbReference type="SAM" id="SignalP"/>
    </source>
</evidence>
<dbReference type="Proteomes" id="UP000261111">
    <property type="component" value="Unassembled WGS sequence"/>
</dbReference>